<dbReference type="InterPro" id="IPR003097">
    <property type="entry name" value="CysJ-like_FAD-binding"/>
</dbReference>
<dbReference type="CDD" id="cd06199">
    <property type="entry name" value="SiR"/>
    <property type="match status" value="1"/>
</dbReference>
<feature type="binding site" evidence="12">
    <location>
        <begin position="509"/>
        <end position="513"/>
    </location>
    <ligand>
        <name>NADP(+)</name>
        <dbReference type="ChEBI" id="CHEBI:58349"/>
    </ligand>
</feature>
<dbReference type="EC" id="1.8.1.2" evidence="11"/>
<evidence type="ECO:0000256" key="2">
    <source>
        <dbReference type="ARBA" id="ARBA00022605"/>
    </source>
</evidence>
<evidence type="ECO:0000313" key="15">
    <source>
        <dbReference type="EMBL" id="KLK94577.1"/>
    </source>
</evidence>
<dbReference type="AlphaFoldDB" id="A0A0H1RPI0"/>
<feature type="binding site" evidence="12">
    <location>
        <begin position="371"/>
        <end position="374"/>
    </location>
    <ligand>
        <name>FAD</name>
        <dbReference type="ChEBI" id="CHEBI:57692"/>
    </ligand>
</feature>
<dbReference type="GO" id="GO:0070814">
    <property type="term" value="P:hydrogen sulfide biosynthetic process"/>
    <property type="evidence" value="ECO:0007669"/>
    <property type="project" value="UniProtKB-UniPathway"/>
</dbReference>
<feature type="binding site" evidence="12">
    <location>
        <begin position="503"/>
        <end position="504"/>
    </location>
    <ligand>
        <name>NADP(+)</name>
        <dbReference type="ChEBI" id="CHEBI:58349"/>
    </ligand>
</feature>
<feature type="binding site" evidence="12">
    <location>
        <begin position="152"/>
        <end position="161"/>
    </location>
    <ligand>
        <name>FMN</name>
        <dbReference type="ChEBI" id="CHEBI:58210"/>
    </ligand>
</feature>
<keyword evidence="2 11" id="KW-0028">Amino-acid biosynthesis</keyword>
<comment type="caution">
    <text evidence="15">The sequence shown here is derived from an EMBL/GenBank/DDBJ whole genome shotgun (WGS) entry which is preliminary data.</text>
</comment>
<dbReference type="PRINTS" id="PR00371">
    <property type="entry name" value="FPNCR"/>
</dbReference>
<evidence type="ECO:0000259" key="14">
    <source>
        <dbReference type="PROSITE" id="PS51384"/>
    </source>
</evidence>
<dbReference type="FunFam" id="3.40.50.80:FF:000001">
    <property type="entry name" value="NADPH--cytochrome P450 reductase 1"/>
    <property type="match status" value="1"/>
</dbReference>
<sequence length="583" mass="63630">MTALALLPQTAPFKDDDRLSLDRVLGAASPIQRAWLAGFLAGIDAGQAPLPRVDAPARAAEPLTILFASESGNAERLAQDIAKLARKGGFKPKIIDFADLDIADLPKQSRLVVIAATWGEGEPPSRATRAYADLMGASAPRLEGLTFAVLALGDTAYAEFCAVGKAIDARLAELGASRAVERIDCDLDFESPAATWIKSTLEAFTPAQDAADNVVSVDFSSRAGVEISRDPVAAEVIEHVNLNSSRSDKETIHLAFGFDGAAPAYEPGDSLELFPENDPALVDAVLAATGLSREESLRSRLLNERDITTLSIKTLETFAAETGHRELRKLLDEEQARAWIEGRQLIDLVEAFPAALTADQLTALTRPLPPRAYSIASSRKEVGDEAHLLIAAVRYEAHGRKRGGVASTFVADRLKSGATARVRLKPNKHFRLPEPSTDIIMIGPGTGVAPFRAFVQERRAIGAKGRSWLFFGDRHYTHDFLYQLEWQDALKDGSLTRIDLAFSRDTPNKVYVQHRLWEQRRDLIEWLENGAQLYVCGDAKAMAKDVRAAIVAAYADVKALSPEAAEQAVSELERGRRYHQDVY</sequence>
<evidence type="ECO:0000259" key="13">
    <source>
        <dbReference type="PROSITE" id="PS50902"/>
    </source>
</evidence>
<protein>
    <recommendedName>
        <fullName evidence="11">Sulfite reductase [NADPH] flavoprotein alpha-component</fullName>
        <shortName evidence="11">SiR-FP</shortName>
        <ecNumber evidence="11">1.8.1.2</ecNumber>
    </recommendedName>
</protein>
<dbReference type="Gene3D" id="3.40.50.80">
    <property type="entry name" value="Nucleotide-binding domain of ferredoxin-NADP reductase (FNR) module"/>
    <property type="match status" value="1"/>
</dbReference>
<comment type="subunit">
    <text evidence="11">Alpha(8)-beta(8). The alpha component is a flavoprotein, the beta component is a hemoprotein.</text>
</comment>
<dbReference type="RefSeq" id="WP_047187525.1">
    <property type="nucleotide sequence ID" value="NZ_LCYG01000011.1"/>
</dbReference>
<comment type="cofactor">
    <cofactor evidence="11 12">
        <name>FMN</name>
        <dbReference type="ChEBI" id="CHEBI:58210"/>
    </cofactor>
    <text evidence="11 12">Binds 1 FMN per subunit.</text>
</comment>
<feature type="binding site" evidence="12">
    <location>
        <position position="395"/>
    </location>
    <ligand>
        <name>FAD</name>
        <dbReference type="ChEBI" id="CHEBI:57692"/>
    </ligand>
</feature>
<dbReference type="PANTHER" id="PTHR19384">
    <property type="entry name" value="NITRIC OXIDE SYNTHASE-RELATED"/>
    <property type="match status" value="1"/>
</dbReference>
<evidence type="ECO:0000256" key="8">
    <source>
        <dbReference type="ARBA" id="ARBA00023002"/>
    </source>
</evidence>
<evidence type="ECO:0000256" key="4">
    <source>
        <dbReference type="ARBA" id="ARBA00022643"/>
    </source>
</evidence>
<keyword evidence="4 11" id="KW-0288">FMN</keyword>
<dbReference type="GO" id="GO:0010181">
    <property type="term" value="F:FMN binding"/>
    <property type="evidence" value="ECO:0007669"/>
    <property type="project" value="InterPro"/>
</dbReference>
<keyword evidence="7 11" id="KW-0249">Electron transport</keyword>
<reference evidence="15 16" key="1">
    <citation type="submission" date="2015-05" db="EMBL/GenBank/DDBJ databases">
        <title>Draft genome sequence of Microvirga vignae strain BR3299, a novel nitrogen fixing bacteria isolated from Brazil semi-aired region.</title>
        <authorList>
            <person name="Zilli J.E."/>
            <person name="Passos S.R."/>
            <person name="Leite J."/>
            <person name="Baldani J.I."/>
            <person name="Xavier G.R."/>
            <person name="Rumjaneck N.G."/>
            <person name="Simoes-Araujo J.L."/>
        </authorList>
    </citation>
    <scope>NUCLEOTIDE SEQUENCE [LARGE SCALE GENOMIC DNA]</scope>
    <source>
        <strain evidence="15 16">BR3299</strain>
    </source>
</reference>
<dbReference type="PRINTS" id="PR00369">
    <property type="entry name" value="FLAVODOXIN"/>
</dbReference>
<dbReference type="InterPro" id="IPR008254">
    <property type="entry name" value="Flavodoxin/NO_synth"/>
</dbReference>
<evidence type="ECO:0000256" key="10">
    <source>
        <dbReference type="ARBA" id="ARBA00052219"/>
    </source>
</evidence>
<evidence type="ECO:0000256" key="3">
    <source>
        <dbReference type="ARBA" id="ARBA00022630"/>
    </source>
</evidence>
<dbReference type="GO" id="GO:0004783">
    <property type="term" value="F:sulfite reductase (NADPH) activity"/>
    <property type="evidence" value="ECO:0007669"/>
    <property type="project" value="UniProtKB-EC"/>
</dbReference>
<gene>
    <name evidence="15" type="ORF">AA309_03155</name>
</gene>
<dbReference type="InterPro" id="IPR001094">
    <property type="entry name" value="Flavdoxin-like"/>
</dbReference>
<proteinExistence type="predicted"/>
<evidence type="ECO:0000256" key="1">
    <source>
        <dbReference type="ARBA" id="ARBA00022448"/>
    </source>
</evidence>
<dbReference type="InterPro" id="IPR001709">
    <property type="entry name" value="Flavoprot_Pyr_Nucl_cyt_Rdtase"/>
</dbReference>
<feature type="binding site" evidence="12">
    <location>
        <begin position="404"/>
        <end position="407"/>
    </location>
    <ligand>
        <name>FAD</name>
        <dbReference type="ChEBI" id="CHEBI:57692"/>
    </ligand>
</feature>
<dbReference type="SUPFAM" id="SSF52343">
    <property type="entry name" value="Ferredoxin reductase-like, C-terminal NADP-linked domain"/>
    <property type="match status" value="1"/>
</dbReference>
<dbReference type="UniPathway" id="UPA00140">
    <property type="reaction ID" value="UER00207"/>
</dbReference>
<keyword evidence="3 11" id="KW-0285">Flavoprotein</keyword>
<keyword evidence="5 11" id="KW-0274">FAD</keyword>
<dbReference type="InterPro" id="IPR010199">
    <property type="entry name" value="CysJ"/>
</dbReference>
<dbReference type="PROSITE" id="PS50902">
    <property type="entry name" value="FLAVODOXIN_LIKE"/>
    <property type="match status" value="1"/>
</dbReference>
<feature type="binding site" evidence="12">
    <location>
        <position position="583"/>
    </location>
    <ligand>
        <name>FAD</name>
        <dbReference type="ChEBI" id="CHEBI:57692"/>
    </ligand>
</feature>
<feature type="domain" description="FAD-binding FR-type" evidence="14">
    <location>
        <begin position="229"/>
        <end position="433"/>
    </location>
</feature>
<feature type="binding site" evidence="12">
    <location>
        <position position="545"/>
    </location>
    <ligand>
        <name>NADP(+)</name>
        <dbReference type="ChEBI" id="CHEBI:58349"/>
    </ligand>
</feature>
<feature type="binding site" evidence="12">
    <location>
        <position position="308"/>
    </location>
    <ligand>
        <name>FAD</name>
        <dbReference type="ChEBI" id="CHEBI:57692"/>
    </ligand>
</feature>
<dbReference type="PANTHER" id="PTHR19384:SF128">
    <property type="entry name" value="NADPH OXIDOREDUCTASE A"/>
    <property type="match status" value="1"/>
</dbReference>
<accession>A0A0H1RPI0</accession>
<dbReference type="PATRIC" id="fig|1225564.3.peg.376"/>
<keyword evidence="16" id="KW-1185">Reference proteome</keyword>
<dbReference type="InterPro" id="IPR001433">
    <property type="entry name" value="OxRdtase_FAD/NAD-bd"/>
</dbReference>
<dbReference type="GO" id="GO:0050660">
    <property type="term" value="F:flavin adenine dinucleotide binding"/>
    <property type="evidence" value="ECO:0007669"/>
    <property type="project" value="InterPro"/>
</dbReference>
<dbReference type="Pfam" id="PF00667">
    <property type="entry name" value="FAD_binding_1"/>
    <property type="match status" value="1"/>
</dbReference>
<dbReference type="STRING" id="1225564.AA309_03155"/>
<dbReference type="OrthoDB" id="9816402at2"/>
<keyword evidence="1 11" id="KW-0813">Transport</keyword>
<evidence type="ECO:0000256" key="12">
    <source>
        <dbReference type="PIRSR" id="PIRSR000207-1"/>
    </source>
</evidence>
<name>A0A0H1RPI0_9HYPH</name>
<evidence type="ECO:0000256" key="11">
    <source>
        <dbReference type="PIRNR" id="PIRNR000207"/>
    </source>
</evidence>
<feature type="domain" description="Flavodoxin-like" evidence="13">
    <location>
        <begin position="63"/>
        <end position="201"/>
    </location>
</feature>
<comment type="cofactor">
    <cofactor evidence="11 12">
        <name>FAD</name>
        <dbReference type="ChEBI" id="CHEBI:57692"/>
    </cofactor>
    <text evidence="11 12">Binds 1 FAD per subunit.</text>
</comment>
<dbReference type="InterPro" id="IPR017927">
    <property type="entry name" value="FAD-bd_FR_type"/>
</dbReference>
<dbReference type="Gene3D" id="1.20.990.10">
    <property type="entry name" value="NADPH-cytochrome p450 Reductase, Chain A, domain 3"/>
    <property type="match status" value="1"/>
</dbReference>
<dbReference type="EMBL" id="LCYG01000011">
    <property type="protein sequence ID" value="KLK94577.1"/>
    <property type="molecule type" value="Genomic_DNA"/>
</dbReference>
<evidence type="ECO:0000256" key="5">
    <source>
        <dbReference type="ARBA" id="ARBA00022827"/>
    </source>
</evidence>
<evidence type="ECO:0000256" key="6">
    <source>
        <dbReference type="ARBA" id="ARBA00022857"/>
    </source>
</evidence>
<dbReference type="InterPro" id="IPR039261">
    <property type="entry name" value="FNR_nucleotide-bd"/>
</dbReference>
<dbReference type="Gene3D" id="3.40.50.360">
    <property type="match status" value="1"/>
</dbReference>
<organism evidence="15 16">
    <name type="scientific">Microvirga vignae</name>
    <dbReference type="NCBI Taxonomy" id="1225564"/>
    <lineage>
        <taxon>Bacteria</taxon>
        <taxon>Pseudomonadati</taxon>
        <taxon>Pseudomonadota</taxon>
        <taxon>Alphaproteobacteria</taxon>
        <taxon>Hyphomicrobiales</taxon>
        <taxon>Methylobacteriaceae</taxon>
        <taxon>Microvirga</taxon>
    </lineage>
</organism>
<comment type="pathway">
    <text evidence="11">Sulfur metabolism; hydrogen sulfide biosynthesis; hydrogen sulfide from sulfite (NADPH route): step 1/1.</text>
</comment>
<evidence type="ECO:0000256" key="9">
    <source>
        <dbReference type="ARBA" id="ARBA00023192"/>
    </source>
</evidence>
<keyword evidence="8 11" id="KW-0560">Oxidoreductase</keyword>
<dbReference type="InterPro" id="IPR023173">
    <property type="entry name" value="NADPH_Cyt_P450_Rdtase_alpha"/>
</dbReference>
<dbReference type="Proteomes" id="UP000035489">
    <property type="component" value="Unassembled WGS sequence"/>
</dbReference>
<dbReference type="GO" id="GO:0019344">
    <property type="term" value="P:cysteine biosynthetic process"/>
    <property type="evidence" value="ECO:0007669"/>
    <property type="project" value="UniProtKB-KW"/>
</dbReference>
<comment type="function">
    <text evidence="11">Component of the sulfite reductase complex that catalyzes the 6-electron reduction of sulfite to sulfide. This is one of several activities required for the biosynthesis of L-cysteine from sulfate. The flavoprotein component catalyzes the electron flow from NADPH -&gt; FAD -&gt; FMN to the hemoprotein component.</text>
</comment>
<dbReference type="Pfam" id="PF00175">
    <property type="entry name" value="NAD_binding_1"/>
    <property type="match status" value="1"/>
</dbReference>
<dbReference type="PIRSF" id="PIRSF000207">
    <property type="entry name" value="SiR-FP_CysJ"/>
    <property type="match status" value="1"/>
</dbReference>
<dbReference type="InterPro" id="IPR017938">
    <property type="entry name" value="Riboflavin_synthase-like_b-brl"/>
</dbReference>
<dbReference type="Gene3D" id="2.40.30.10">
    <property type="entry name" value="Translation factors"/>
    <property type="match status" value="1"/>
</dbReference>
<evidence type="ECO:0000256" key="7">
    <source>
        <dbReference type="ARBA" id="ARBA00022982"/>
    </source>
</evidence>
<dbReference type="InterPro" id="IPR029039">
    <property type="entry name" value="Flavoprotein-like_sf"/>
</dbReference>
<dbReference type="GO" id="GO:0005829">
    <property type="term" value="C:cytosol"/>
    <property type="evidence" value="ECO:0007669"/>
    <property type="project" value="TreeGrafter"/>
</dbReference>
<comment type="catalytic activity">
    <reaction evidence="10 11">
        <text>hydrogen sulfide + 3 NADP(+) + 3 H2O = sulfite + 3 NADPH + 4 H(+)</text>
        <dbReference type="Rhea" id="RHEA:13801"/>
        <dbReference type="ChEBI" id="CHEBI:15377"/>
        <dbReference type="ChEBI" id="CHEBI:15378"/>
        <dbReference type="ChEBI" id="CHEBI:17359"/>
        <dbReference type="ChEBI" id="CHEBI:29919"/>
        <dbReference type="ChEBI" id="CHEBI:57783"/>
        <dbReference type="ChEBI" id="CHEBI:58349"/>
        <dbReference type="EC" id="1.8.1.2"/>
    </reaction>
</comment>
<dbReference type="Pfam" id="PF00258">
    <property type="entry name" value="Flavodoxin_1"/>
    <property type="match status" value="1"/>
</dbReference>
<dbReference type="SUPFAM" id="SSF63380">
    <property type="entry name" value="Riboflavin synthase domain-like"/>
    <property type="match status" value="1"/>
</dbReference>
<dbReference type="PROSITE" id="PS51384">
    <property type="entry name" value="FAD_FR"/>
    <property type="match status" value="1"/>
</dbReference>
<evidence type="ECO:0000313" key="16">
    <source>
        <dbReference type="Proteomes" id="UP000035489"/>
    </source>
</evidence>
<keyword evidence="6 11" id="KW-0521">NADP</keyword>
<dbReference type="SUPFAM" id="SSF52218">
    <property type="entry name" value="Flavoproteins"/>
    <property type="match status" value="1"/>
</dbReference>
<keyword evidence="9 11" id="KW-0198">Cysteine biosynthesis</keyword>